<protein>
    <recommendedName>
        <fullName evidence="4">DUF456 domain-containing protein</fullName>
    </recommendedName>
</protein>
<feature type="transmembrane region" description="Helical" evidence="1">
    <location>
        <begin position="21"/>
        <end position="43"/>
    </location>
</feature>
<dbReference type="AlphaFoldDB" id="A0A5C5XNK0"/>
<comment type="caution">
    <text evidence="2">The sequence shown here is derived from an EMBL/GenBank/DDBJ whole genome shotgun (WGS) entry which is preliminary data.</text>
</comment>
<dbReference type="Proteomes" id="UP000316095">
    <property type="component" value="Unassembled WGS sequence"/>
</dbReference>
<evidence type="ECO:0000313" key="3">
    <source>
        <dbReference type="Proteomes" id="UP000316095"/>
    </source>
</evidence>
<dbReference type="PANTHER" id="PTHR39165:SF1">
    <property type="entry name" value="DUF456 DOMAIN-CONTAINING PROTEIN"/>
    <property type="match status" value="1"/>
</dbReference>
<evidence type="ECO:0000256" key="1">
    <source>
        <dbReference type="SAM" id="Phobius"/>
    </source>
</evidence>
<dbReference type="PANTHER" id="PTHR39165">
    <property type="entry name" value="IG HYPOTHETICAL 17883"/>
    <property type="match status" value="1"/>
</dbReference>
<proteinExistence type="predicted"/>
<evidence type="ECO:0000313" key="2">
    <source>
        <dbReference type="EMBL" id="TWT64061.1"/>
    </source>
</evidence>
<keyword evidence="3" id="KW-1185">Reference proteome</keyword>
<dbReference type="RefSeq" id="WP_146505802.1">
    <property type="nucleotide sequence ID" value="NZ_SJPG01000001.1"/>
</dbReference>
<feature type="transmembrane region" description="Helical" evidence="1">
    <location>
        <begin position="85"/>
        <end position="103"/>
    </location>
</feature>
<keyword evidence="1" id="KW-0472">Membrane</keyword>
<keyword evidence="1" id="KW-0812">Transmembrane</keyword>
<reference evidence="2 3" key="1">
    <citation type="submission" date="2019-02" db="EMBL/GenBank/DDBJ databases">
        <title>Deep-cultivation of Planctomycetes and their phenomic and genomic characterization uncovers novel biology.</title>
        <authorList>
            <person name="Wiegand S."/>
            <person name="Jogler M."/>
            <person name="Boedeker C."/>
            <person name="Pinto D."/>
            <person name="Vollmers J."/>
            <person name="Rivas-Marin E."/>
            <person name="Kohn T."/>
            <person name="Peeters S.H."/>
            <person name="Heuer A."/>
            <person name="Rast P."/>
            <person name="Oberbeckmann S."/>
            <person name="Bunk B."/>
            <person name="Jeske O."/>
            <person name="Meyerdierks A."/>
            <person name="Storesund J.E."/>
            <person name="Kallscheuer N."/>
            <person name="Luecker S."/>
            <person name="Lage O.M."/>
            <person name="Pohl T."/>
            <person name="Merkel B.J."/>
            <person name="Hornburger P."/>
            <person name="Mueller R.-W."/>
            <person name="Bruemmer F."/>
            <person name="Labrenz M."/>
            <person name="Spormann A.M."/>
            <person name="Op Den Camp H."/>
            <person name="Overmann J."/>
            <person name="Amann R."/>
            <person name="Jetten M.S.M."/>
            <person name="Mascher T."/>
            <person name="Medema M.H."/>
            <person name="Devos D.P."/>
            <person name="Kaster A.-K."/>
            <person name="Ovreas L."/>
            <person name="Rohde M."/>
            <person name="Galperin M.Y."/>
            <person name="Jogler C."/>
        </authorList>
    </citation>
    <scope>NUCLEOTIDE SEQUENCE [LARGE SCALE GENOMIC DNA]</scope>
    <source>
        <strain evidence="2 3">Pan54</strain>
    </source>
</reference>
<accession>A0A5C5XNK0</accession>
<feature type="transmembrane region" description="Helical" evidence="1">
    <location>
        <begin position="109"/>
        <end position="130"/>
    </location>
</feature>
<dbReference type="EMBL" id="SJPG01000001">
    <property type="protein sequence ID" value="TWT64061.1"/>
    <property type="molecule type" value="Genomic_DNA"/>
</dbReference>
<organism evidence="2 3">
    <name type="scientific">Rubinisphaera italica</name>
    <dbReference type="NCBI Taxonomy" id="2527969"/>
    <lineage>
        <taxon>Bacteria</taxon>
        <taxon>Pseudomonadati</taxon>
        <taxon>Planctomycetota</taxon>
        <taxon>Planctomycetia</taxon>
        <taxon>Planctomycetales</taxon>
        <taxon>Planctomycetaceae</taxon>
        <taxon>Rubinisphaera</taxon>
    </lineage>
</organism>
<dbReference type="OrthoDB" id="215610at2"/>
<feature type="transmembrane region" description="Helical" evidence="1">
    <location>
        <begin position="151"/>
        <end position="173"/>
    </location>
</feature>
<dbReference type="InterPro" id="IPR007403">
    <property type="entry name" value="DUF456"/>
</dbReference>
<gene>
    <name evidence="2" type="ORF">Pan54_48220</name>
</gene>
<sequence>MVYVWATLLLIFNMTAWLSTLLTLPGNWLLVLFTGIYVFFLPADMEPRISWTVAIVVLVLAILGEIVEFFAGAHGAAKQGGSRRGIVLAILGAIIGSMTGAIVSMPIPIIGPLIGALVGGAIGSFAGAWVGEHGTGRTSAERYAIGQGAMMGRLLGTAGKLVIGVIMLLLVTMDSFFDFATKM</sequence>
<evidence type="ECO:0008006" key="4">
    <source>
        <dbReference type="Google" id="ProtNLM"/>
    </source>
</evidence>
<name>A0A5C5XNK0_9PLAN</name>
<feature type="transmembrane region" description="Helical" evidence="1">
    <location>
        <begin position="49"/>
        <end position="73"/>
    </location>
</feature>
<dbReference type="Pfam" id="PF04306">
    <property type="entry name" value="DUF456"/>
    <property type="match status" value="1"/>
</dbReference>
<keyword evidence="1" id="KW-1133">Transmembrane helix</keyword>